<comment type="caution">
    <text evidence="1">The sequence shown here is derived from an EMBL/GenBank/DDBJ whole genome shotgun (WGS) entry which is preliminary data.</text>
</comment>
<proteinExistence type="predicted"/>
<name>A0ABR4JHM6_9EURO</name>
<accession>A0ABR4JHM6</accession>
<organism evidence="1 2">
    <name type="scientific">Aspergillus pseudodeflectus</name>
    <dbReference type="NCBI Taxonomy" id="176178"/>
    <lineage>
        <taxon>Eukaryota</taxon>
        <taxon>Fungi</taxon>
        <taxon>Dikarya</taxon>
        <taxon>Ascomycota</taxon>
        <taxon>Pezizomycotina</taxon>
        <taxon>Eurotiomycetes</taxon>
        <taxon>Eurotiomycetidae</taxon>
        <taxon>Eurotiales</taxon>
        <taxon>Aspergillaceae</taxon>
        <taxon>Aspergillus</taxon>
        <taxon>Aspergillus subgen. Nidulantes</taxon>
    </lineage>
</organism>
<keyword evidence="2" id="KW-1185">Reference proteome</keyword>
<protein>
    <submittedName>
        <fullName evidence="1">Uncharacterized protein</fullName>
    </submittedName>
</protein>
<dbReference type="RefSeq" id="XP_070893114.1">
    <property type="nucleotide sequence ID" value="XM_071041987.1"/>
</dbReference>
<dbReference type="GeneID" id="98157151"/>
<evidence type="ECO:0000313" key="2">
    <source>
        <dbReference type="Proteomes" id="UP001610444"/>
    </source>
</evidence>
<evidence type="ECO:0000313" key="1">
    <source>
        <dbReference type="EMBL" id="KAL2838602.1"/>
    </source>
</evidence>
<reference evidence="1 2" key="1">
    <citation type="submission" date="2024-07" db="EMBL/GenBank/DDBJ databases">
        <title>Section-level genome sequencing and comparative genomics of Aspergillus sections Usti and Cavernicolus.</title>
        <authorList>
            <consortium name="Lawrence Berkeley National Laboratory"/>
            <person name="Nybo J.L."/>
            <person name="Vesth T.C."/>
            <person name="Theobald S."/>
            <person name="Frisvad J.C."/>
            <person name="Larsen T.O."/>
            <person name="Kjaerboelling I."/>
            <person name="Rothschild-Mancinelli K."/>
            <person name="Lyhne E.K."/>
            <person name="Kogle M.E."/>
            <person name="Barry K."/>
            <person name="Clum A."/>
            <person name="Na H."/>
            <person name="Ledsgaard L."/>
            <person name="Lin J."/>
            <person name="Lipzen A."/>
            <person name="Kuo A."/>
            <person name="Riley R."/>
            <person name="Mondo S."/>
            <person name="LaButti K."/>
            <person name="Haridas S."/>
            <person name="Pangalinan J."/>
            <person name="Salamov A.A."/>
            <person name="Simmons B.A."/>
            <person name="Magnuson J.K."/>
            <person name="Chen J."/>
            <person name="Drula E."/>
            <person name="Henrissat B."/>
            <person name="Wiebenga A."/>
            <person name="Lubbers R.J."/>
            <person name="Gomes A.C."/>
            <person name="Macurrencykelacurrency M.R."/>
            <person name="Stajich J."/>
            <person name="Grigoriev I.V."/>
            <person name="Mortensen U.H."/>
            <person name="De vries R.P."/>
            <person name="Baker S.E."/>
            <person name="Andersen M.R."/>
        </authorList>
    </citation>
    <scope>NUCLEOTIDE SEQUENCE [LARGE SCALE GENOMIC DNA]</scope>
    <source>
        <strain evidence="1 2">CBS 756.74</strain>
    </source>
</reference>
<dbReference type="Proteomes" id="UP001610444">
    <property type="component" value="Unassembled WGS sequence"/>
</dbReference>
<dbReference type="EMBL" id="JBFXLR010000083">
    <property type="protein sequence ID" value="KAL2838602.1"/>
    <property type="molecule type" value="Genomic_DNA"/>
</dbReference>
<sequence length="53" mass="5316">MIRQAGCLVAAVTARAGVAVTSAAVAGAGRHFEGWCGWLATLEVVAWLVGFGG</sequence>
<gene>
    <name evidence="1" type="ORF">BJX68DRAFT_248808</name>
</gene>